<feature type="domain" description="EF-hand" evidence="3">
    <location>
        <begin position="91"/>
        <end position="126"/>
    </location>
</feature>
<evidence type="ECO:0000256" key="2">
    <source>
        <dbReference type="SAM" id="MobiDB-lite"/>
    </source>
</evidence>
<dbReference type="AlphaFoldDB" id="A0A0G4IIU0"/>
<feature type="compositionally biased region" description="Polar residues" evidence="2">
    <location>
        <begin position="232"/>
        <end position="243"/>
    </location>
</feature>
<accession>A0A0G4IIU0</accession>
<dbReference type="STRING" id="37360.A0A0G4IIU0"/>
<evidence type="ECO:0000259" key="3">
    <source>
        <dbReference type="PROSITE" id="PS50222"/>
    </source>
</evidence>
<dbReference type="Proteomes" id="UP000039324">
    <property type="component" value="Unassembled WGS sequence"/>
</dbReference>
<evidence type="ECO:0000256" key="1">
    <source>
        <dbReference type="ARBA" id="ARBA00022837"/>
    </source>
</evidence>
<protein>
    <recommendedName>
        <fullName evidence="3">EF-hand domain-containing protein</fullName>
    </recommendedName>
</protein>
<dbReference type="SUPFAM" id="SSF47473">
    <property type="entry name" value="EF-hand"/>
    <property type="match status" value="1"/>
</dbReference>
<dbReference type="InterPro" id="IPR002048">
    <property type="entry name" value="EF_hand_dom"/>
</dbReference>
<dbReference type="EMBL" id="CDSF01000012">
    <property type="protein sequence ID" value="CEO95093.1"/>
    <property type="molecule type" value="Genomic_DNA"/>
</dbReference>
<organism evidence="4 5">
    <name type="scientific">Plasmodiophora brassicae</name>
    <name type="common">Clubroot disease agent</name>
    <dbReference type="NCBI Taxonomy" id="37360"/>
    <lineage>
        <taxon>Eukaryota</taxon>
        <taxon>Sar</taxon>
        <taxon>Rhizaria</taxon>
        <taxon>Endomyxa</taxon>
        <taxon>Phytomyxea</taxon>
        <taxon>Plasmodiophorida</taxon>
        <taxon>Plasmodiophoridae</taxon>
        <taxon>Plasmodiophora</taxon>
    </lineage>
</organism>
<keyword evidence="5" id="KW-1185">Reference proteome</keyword>
<proteinExistence type="predicted"/>
<evidence type="ECO:0000313" key="5">
    <source>
        <dbReference type="Proteomes" id="UP000039324"/>
    </source>
</evidence>
<dbReference type="PROSITE" id="PS50222">
    <property type="entry name" value="EF_HAND_2"/>
    <property type="match status" value="1"/>
</dbReference>
<dbReference type="Gene3D" id="1.10.238.10">
    <property type="entry name" value="EF-hand"/>
    <property type="match status" value="1"/>
</dbReference>
<dbReference type="CDD" id="cd00051">
    <property type="entry name" value="EFh"/>
    <property type="match status" value="1"/>
</dbReference>
<sequence>MRQRRIFFQYVLGSRRRQIRKWEEASVAQLFAIPNEFSLLRQRAQSSRLRLAIEDKGIPFYDAFRLFDHALNGLLSPAELWGALEWLGFNVAPDDVLDFMRSADKDNDGYISYREFTDMIRQPYDDEGGVETSALGSPTATGVGHLSVWLIAISTFACRPADPIRQCRHRRRGCNPKVKTSSDLSSRLAISRSRPRKNGRRSGSATKNDGFASVCWRRNWRWTRRRPAGTIRRSQTNRSTLTSRRGAGHEA</sequence>
<dbReference type="PROSITE" id="PS00018">
    <property type="entry name" value="EF_HAND_1"/>
    <property type="match status" value="1"/>
</dbReference>
<feature type="region of interest" description="Disordered" evidence="2">
    <location>
        <begin position="227"/>
        <end position="251"/>
    </location>
</feature>
<dbReference type="InterPro" id="IPR011992">
    <property type="entry name" value="EF-hand-dom_pair"/>
</dbReference>
<dbReference type="Pfam" id="PF13499">
    <property type="entry name" value="EF-hand_7"/>
    <property type="match status" value="1"/>
</dbReference>
<dbReference type="SMART" id="SM00054">
    <property type="entry name" value="EFh"/>
    <property type="match status" value="1"/>
</dbReference>
<feature type="region of interest" description="Disordered" evidence="2">
    <location>
        <begin position="172"/>
        <end position="208"/>
    </location>
</feature>
<keyword evidence="1" id="KW-0106">Calcium</keyword>
<dbReference type="OrthoDB" id="26525at2759"/>
<dbReference type="GO" id="GO:0005509">
    <property type="term" value="F:calcium ion binding"/>
    <property type="evidence" value="ECO:0007669"/>
    <property type="project" value="InterPro"/>
</dbReference>
<dbReference type="InterPro" id="IPR018247">
    <property type="entry name" value="EF_Hand_1_Ca_BS"/>
</dbReference>
<gene>
    <name evidence="4" type="ORF">PBRA_009625</name>
</gene>
<evidence type="ECO:0000313" key="4">
    <source>
        <dbReference type="EMBL" id="CEO95093.1"/>
    </source>
</evidence>
<name>A0A0G4IIU0_PLABS</name>
<reference evidence="4 5" key="1">
    <citation type="submission" date="2015-02" db="EMBL/GenBank/DDBJ databases">
        <authorList>
            <person name="Chooi Y.-H."/>
        </authorList>
    </citation>
    <scope>NUCLEOTIDE SEQUENCE [LARGE SCALE GENOMIC DNA]</scope>
    <source>
        <strain evidence="4">E3</strain>
    </source>
</reference>